<dbReference type="Proteomes" id="UP001501358">
    <property type="component" value="Unassembled WGS sequence"/>
</dbReference>
<dbReference type="Gene3D" id="3.40.640.10">
    <property type="entry name" value="Type I PLP-dependent aspartate aminotransferase-like (Major domain)"/>
    <property type="match status" value="1"/>
</dbReference>
<dbReference type="PANTHER" id="PTHR30244">
    <property type="entry name" value="TRANSAMINASE"/>
    <property type="match status" value="1"/>
</dbReference>
<evidence type="ECO:0000256" key="6">
    <source>
        <dbReference type="RuleBase" id="RU004508"/>
    </source>
</evidence>
<evidence type="ECO:0000256" key="1">
    <source>
        <dbReference type="ARBA" id="ARBA00001933"/>
    </source>
</evidence>
<dbReference type="InterPro" id="IPR015421">
    <property type="entry name" value="PyrdxlP-dep_Trfase_major"/>
</dbReference>
<name>A0ABP6A7L1_9ACTN</name>
<evidence type="ECO:0000256" key="5">
    <source>
        <dbReference type="ARBA" id="ARBA00038398"/>
    </source>
</evidence>
<dbReference type="PIRSF" id="PIRSF000390">
    <property type="entry name" value="PLP_StrS"/>
    <property type="match status" value="1"/>
</dbReference>
<dbReference type="Gene3D" id="3.90.1150.10">
    <property type="entry name" value="Aspartate Aminotransferase, domain 1"/>
    <property type="match status" value="1"/>
</dbReference>
<keyword evidence="3" id="KW-0808">Transferase</keyword>
<dbReference type="EMBL" id="BAAATA010000062">
    <property type="protein sequence ID" value="GAA2511952.1"/>
    <property type="molecule type" value="Genomic_DNA"/>
</dbReference>
<organism evidence="7 8">
    <name type="scientific">Streptomyces thermolineatus</name>
    <dbReference type="NCBI Taxonomy" id="44033"/>
    <lineage>
        <taxon>Bacteria</taxon>
        <taxon>Bacillati</taxon>
        <taxon>Actinomycetota</taxon>
        <taxon>Actinomycetes</taxon>
        <taxon>Kitasatosporales</taxon>
        <taxon>Streptomycetaceae</taxon>
        <taxon>Streptomyces</taxon>
    </lineage>
</organism>
<evidence type="ECO:0000256" key="3">
    <source>
        <dbReference type="ARBA" id="ARBA00022679"/>
    </source>
</evidence>
<evidence type="ECO:0000256" key="4">
    <source>
        <dbReference type="ARBA" id="ARBA00022898"/>
    </source>
</evidence>
<evidence type="ECO:0000313" key="8">
    <source>
        <dbReference type="Proteomes" id="UP001501358"/>
    </source>
</evidence>
<evidence type="ECO:0000313" key="7">
    <source>
        <dbReference type="EMBL" id="GAA2511952.1"/>
    </source>
</evidence>
<dbReference type="InterPro" id="IPR015422">
    <property type="entry name" value="PyrdxlP-dep_Trfase_small"/>
</dbReference>
<dbReference type="Pfam" id="PF01041">
    <property type="entry name" value="DegT_DnrJ_EryC1"/>
    <property type="match status" value="2"/>
</dbReference>
<sequence>MLLGLPLPAVGMVEPIPAGGDEVTLVKTAQSEVTAFEEEFADLLDGRHSVALGAGAGAVQLVLAALGVGVGDEVVVPSYAPEAVARGVRLVGAEPVFADIEPDSLCVGPEAVEAALSPRTAAVVAVHAFGHPAAMERICEVARRHGIPVVEEASQALGAKLHGRPVGTFGTAAVFGAGAGCGAVVTGDARIAGAVRGARDRAGRGPSAAEAAEGLETLRRTAGLVARRRALARVLDGGLRNLGTPRVADGAHHAYHCYPVRVPGNGRPDRDAFARALAARGVVASAVWPTPVHRMREYRGKAVRLPETERAVEQVLCLPVDPMLTERGLGRIVSACNSLGGLL</sequence>
<comment type="caution">
    <text evidence="7">The sequence shown here is derived from an EMBL/GenBank/DDBJ whole genome shotgun (WGS) entry which is preliminary data.</text>
</comment>
<proteinExistence type="inferred from homology"/>
<accession>A0ABP6A7L1</accession>
<gene>
    <name evidence="7" type="ORF">GCM10010406_55130</name>
</gene>
<reference evidence="8" key="1">
    <citation type="journal article" date="2019" name="Int. J. Syst. Evol. Microbiol.">
        <title>The Global Catalogue of Microorganisms (GCM) 10K type strain sequencing project: providing services to taxonomists for standard genome sequencing and annotation.</title>
        <authorList>
            <consortium name="The Broad Institute Genomics Platform"/>
            <consortium name="The Broad Institute Genome Sequencing Center for Infectious Disease"/>
            <person name="Wu L."/>
            <person name="Ma J."/>
        </authorList>
    </citation>
    <scope>NUCLEOTIDE SEQUENCE [LARGE SCALE GENOMIC DNA]</scope>
    <source>
        <strain evidence="8">JCM 6307</strain>
    </source>
</reference>
<comment type="cofactor">
    <cofactor evidence="1">
        <name>pyridoxal 5'-phosphate</name>
        <dbReference type="ChEBI" id="CHEBI:597326"/>
    </cofactor>
</comment>
<keyword evidence="4 6" id="KW-0663">Pyridoxal phosphate</keyword>
<comment type="similarity">
    <text evidence="5">Belongs to the DegT/DnrJ/EryC1 family. L-glutamine:2-deoxy-scyllo-inosose/scyllo-inosose aminotransferase subfamily.</text>
</comment>
<evidence type="ECO:0000256" key="2">
    <source>
        <dbReference type="ARBA" id="ARBA00022576"/>
    </source>
</evidence>
<keyword evidence="8" id="KW-1185">Reference proteome</keyword>
<dbReference type="SUPFAM" id="SSF53383">
    <property type="entry name" value="PLP-dependent transferases"/>
    <property type="match status" value="1"/>
</dbReference>
<keyword evidence="2" id="KW-0032">Aminotransferase</keyword>
<dbReference type="InterPro" id="IPR000653">
    <property type="entry name" value="DegT/StrS_aminotransferase"/>
</dbReference>
<protein>
    <submittedName>
        <fullName evidence="7">Uncharacterized protein</fullName>
    </submittedName>
</protein>
<dbReference type="InterPro" id="IPR015424">
    <property type="entry name" value="PyrdxlP-dep_Trfase"/>
</dbReference>
<dbReference type="PANTHER" id="PTHR30244:SF34">
    <property type="entry name" value="DTDP-4-AMINO-4,6-DIDEOXYGALACTOSE TRANSAMINASE"/>
    <property type="match status" value="1"/>
</dbReference>